<evidence type="ECO:0000313" key="3">
    <source>
        <dbReference type="Proteomes" id="UP000077726"/>
    </source>
</evidence>
<dbReference type="STRING" id="1795832.A7Q00_07485"/>
<name>A0A1B6VY11_9NEIS</name>
<feature type="chain" id="PRO_5008590616" evidence="1">
    <location>
        <begin position="20"/>
        <end position="147"/>
    </location>
</feature>
<reference evidence="3" key="1">
    <citation type="submission" date="2016-05" db="EMBL/GenBank/DDBJ databases">
        <title>Draft genome of Corynebacterium afermentans subsp. afermentans LCDC 88199T.</title>
        <authorList>
            <person name="Bernier A.-M."/>
            <person name="Bernard K."/>
        </authorList>
    </citation>
    <scope>NUCLEOTIDE SEQUENCE [LARGE SCALE GENOMIC DNA]</scope>
    <source>
        <strain evidence="3">NML130454</strain>
    </source>
</reference>
<evidence type="ECO:0000313" key="2">
    <source>
        <dbReference type="EMBL" id="OAM42185.1"/>
    </source>
</evidence>
<comment type="caution">
    <text evidence="2">The sequence shown here is derived from an EMBL/GenBank/DDBJ whole genome shotgun (WGS) entry which is preliminary data.</text>
</comment>
<gene>
    <name evidence="2" type="ORF">A7Q00_07485</name>
</gene>
<sequence length="147" mass="16587">MRTQPLLLALLIAAPFAAAGNLECNPQPVKQGVPTVYRCTYHNGSLAQAYAALRANRSEDDALRLDHPHLPNTLPARNFTHRSQNQYDYDGDGKNESYPVELTLRHQGANRVLVKYMQDSPASPYSRETLFLRKGRNVEITIKDYMS</sequence>
<dbReference type="RefSeq" id="WP_064089957.1">
    <property type="nucleotide sequence ID" value="NZ_CAUQZT010000009.1"/>
</dbReference>
<dbReference type="EMBL" id="LXSQ01000019">
    <property type="protein sequence ID" value="OAM42185.1"/>
    <property type="molecule type" value="Genomic_DNA"/>
</dbReference>
<dbReference type="AlphaFoldDB" id="A0A1B6VY11"/>
<feature type="signal peptide" evidence="1">
    <location>
        <begin position="1"/>
        <end position="19"/>
    </location>
</feature>
<proteinExistence type="predicted"/>
<organism evidence="2 3">
    <name type="scientific">Eikenella halliae</name>
    <dbReference type="NCBI Taxonomy" id="1795832"/>
    <lineage>
        <taxon>Bacteria</taxon>
        <taxon>Pseudomonadati</taxon>
        <taxon>Pseudomonadota</taxon>
        <taxon>Betaproteobacteria</taxon>
        <taxon>Neisseriales</taxon>
        <taxon>Neisseriaceae</taxon>
        <taxon>Eikenella</taxon>
    </lineage>
</organism>
<protein>
    <submittedName>
        <fullName evidence="2">Uncharacterized protein</fullName>
    </submittedName>
</protein>
<keyword evidence="3" id="KW-1185">Reference proteome</keyword>
<dbReference type="OrthoDB" id="8611014at2"/>
<evidence type="ECO:0000256" key="1">
    <source>
        <dbReference type="SAM" id="SignalP"/>
    </source>
</evidence>
<keyword evidence="1" id="KW-0732">Signal</keyword>
<accession>A0A1B6VY11</accession>
<dbReference type="Proteomes" id="UP000077726">
    <property type="component" value="Unassembled WGS sequence"/>
</dbReference>